<evidence type="ECO:0000259" key="7">
    <source>
        <dbReference type="PROSITE" id="PS50811"/>
    </source>
</evidence>
<dbReference type="InterPro" id="IPR036576">
    <property type="entry name" value="WRKY_dom_sf"/>
</dbReference>
<dbReference type="SUPFAM" id="SSF118290">
    <property type="entry name" value="WRKY DNA-binding domain"/>
    <property type="match status" value="1"/>
</dbReference>
<evidence type="ECO:0000313" key="8">
    <source>
        <dbReference type="EnsemblPlants" id="AET3Gv20556700.1"/>
    </source>
</evidence>
<dbReference type="AlphaFoldDB" id="A0A453F333"/>
<dbReference type="FunFam" id="2.20.25.80:FF:000003">
    <property type="entry name" value="WRKY transcription factor 57"/>
    <property type="match status" value="1"/>
</dbReference>
<dbReference type="STRING" id="200361.A0A453F333"/>
<name>A0A453F333_AEGTS</name>
<comment type="subcellular location">
    <subcellularLocation>
        <location evidence="1">Nucleus</location>
    </subcellularLocation>
</comment>
<keyword evidence="9" id="KW-1185">Reference proteome</keyword>
<feature type="region of interest" description="Disordered" evidence="6">
    <location>
        <begin position="137"/>
        <end position="217"/>
    </location>
</feature>
<organism evidence="8 9">
    <name type="scientific">Aegilops tauschii subsp. strangulata</name>
    <name type="common">Goatgrass</name>
    <dbReference type="NCBI Taxonomy" id="200361"/>
    <lineage>
        <taxon>Eukaryota</taxon>
        <taxon>Viridiplantae</taxon>
        <taxon>Streptophyta</taxon>
        <taxon>Embryophyta</taxon>
        <taxon>Tracheophyta</taxon>
        <taxon>Spermatophyta</taxon>
        <taxon>Magnoliopsida</taxon>
        <taxon>Liliopsida</taxon>
        <taxon>Poales</taxon>
        <taxon>Poaceae</taxon>
        <taxon>BOP clade</taxon>
        <taxon>Pooideae</taxon>
        <taxon>Triticodae</taxon>
        <taxon>Triticeae</taxon>
        <taxon>Triticinae</taxon>
        <taxon>Aegilops</taxon>
    </lineage>
</organism>
<reference evidence="8" key="4">
    <citation type="submission" date="2019-03" db="UniProtKB">
        <authorList>
            <consortium name="EnsemblPlants"/>
        </authorList>
    </citation>
    <scope>IDENTIFICATION</scope>
</reference>
<accession>A0A453F333</accession>
<dbReference type="PANTHER" id="PTHR31221:SF358">
    <property type="entry name" value="WRKY TRANSCRIPTION FACTOR 71"/>
    <property type="match status" value="1"/>
</dbReference>
<dbReference type="InterPro" id="IPR044810">
    <property type="entry name" value="WRKY_plant"/>
</dbReference>
<feature type="region of interest" description="Disordered" evidence="6">
    <location>
        <begin position="42"/>
        <end position="63"/>
    </location>
</feature>
<evidence type="ECO:0000313" key="9">
    <source>
        <dbReference type="Proteomes" id="UP000015105"/>
    </source>
</evidence>
<dbReference type="PROSITE" id="PS50811">
    <property type="entry name" value="WRKY"/>
    <property type="match status" value="1"/>
</dbReference>
<keyword evidence="2" id="KW-0805">Transcription regulation</keyword>
<evidence type="ECO:0000256" key="6">
    <source>
        <dbReference type="SAM" id="MobiDB-lite"/>
    </source>
</evidence>
<dbReference type="EnsemblPlants" id="AET3Gv20556700.1">
    <property type="protein sequence ID" value="AET3Gv20556700.1"/>
    <property type="gene ID" value="AET3Gv20556700"/>
</dbReference>
<proteinExistence type="predicted"/>
<dbReference type="SMART" id="SM00774">
    <property type="entry name" value="WRKY"/>
    <property type="match status" value="1"/>
</dbReference>
<reference evidence="8" key="5">
    <citation type="journal article" date="2021" name="G3 (Bethesda)">
        <title>Aegilops tauschii genome assembly Aet v5.0 features greater sequence contiguity and improved annotation.</title>
        <authorList>
            <person name="Wang L."/>
            <person name="Zhu T."/>
            <person name="Rodriguez J.C."/>
            <person name="Deal K.R."/>
            <person name="Dubcovsky J."/>
            <person name="McGuire P.E."/>
            <person name="Lux T."/>
            <person name="Spannagl M."/>
            <person name="Mayer K.F.X."/>
            <person name="Baldrich P."/>
            <person name="Meyers B.C."/>
            <person name="Huo N."/>
            <person name="Gu Y.Q."/>
            <person name="Zhou H."/>
            <person name="Devos K.M."/>
            <person name="Bennetzen J.L."/>
            <person name="Unver T."/>
            <person name="Budak H."/>
            <person name="Gulick P.J."/>
            <person name="Galiba G."/>
            <person name="Kalapos B."/>
            <person name="Nelson D.R."/>
            <person name="Li P."/>
            <person name="You F.M."/>
            <person name="Luo M.C."/>
            <person name="Dvorak J."/>
        </authorList>
    </citation>
    <scope>NUCLEOTIDE SEQUENCE [LARGE SCALE GENOMIC DNA]</scope>
    <source>
        <strain evidence="8">cv. AL8/78</strain>
    </source>
</reference>
<evidence type="ECO:0000256" key="3">
    <source>
        <dbReference type="ARBA" id="ARBA00023125"/>
    </source>
</evidence>
<dbReference type="Pfam" id="PF03106">
    <property type="entry name" value="WRKY"/>
    <property type="match status" value="1"/>
</dbReference>
<protein>
    <recommendedName>
        <fullName evidence="7">WRKY domain-containing protein</fullName>
    </recommendedName>
</protein>
<dbReference type="Gramene" id="AET3Gv20556700.1">
    <property type="protein sequence ID" value="AET3Gv20556700.1"/>
    <property type="gene ID" value="AET3Gv20556700"/>
</dbReference>
<dbReference type="InterPro" id="IPR003657">
    <property type="entry name" value="WRKY_dom"/>
</dbReference>
<dbReference type="PANTHER" id="PTHR31221">
    <property type="entry name" value="WRKY TRANSCRIPTION FACTOR PROTEIN 1-RELATED"/>
    <property type="match status" value="1"/>
</dbReference>
<dbReference type="GO" id="GO:0003700">
    <property type="term" value="F:DNA-binding transcription factor activity"/>
    <property type="evidence" value="ECO:0007669"/>
    <property type="project" value="InterPro"/>
</dbReference>
<reference evidence="8" key="3">
    <citation type="journal article" date="2017" name="Nature">
        <title>Genome sequence of the progenitor of the wheat D genome Aegilops tauschii.</title>
        <authorList>
            <person name="Luo M.C."/>
            <person name="Gu Y.Q."/>
            <person name="Puiu D."/>
            <person name="Wang H."/>
            <person name="Twardziok S.O."/>
            <person name="Deal K.R."/>
            <person name="Huo N."/>
            <person name="Zhu T."/>
            <person name="Wang L."/>
            <person name="Wang Y."/>
            <person name="McGuire P.E."/>
            <person name="Liu S."/>
            <person name="Long H."/>
            <person name="Ramasamy R.K."/>
            <person name="Rodriguez J.C."/>
            <person name="Van S.L."/>
            <person name="Yuan L."/>
            <person name="Wang Z."/>
            <person name="Xia Z."/>
            <person name="Xiao L."/>
            <person name="Anderson O.D."/>
            <person name="Ouyang S."/>
            <person name="Liang Y."/>
            <person name="Zimin A.V."/>
            <person name="Pertea G."/>
            <person name="Qi P."/>
            <person name="Bennetzen J.L."/>
            <person name="Dai X."/>
            <person name="Dawson M.W."/>
            <person name="Muller H.G."/>
            <person name="Kugler K."/>
            <person name="Rivarola-Duarte L."/>
            <person name="Spannagl M."/>
            <person name="Mayer K.F.X."/>
            <person name="Lu F.H."/>
            <person name="Bevan M.W."/>
            <person name="Leroy P."/>
            <person name="Li P."/>
            <person name="You F.M."/>
            <person name="Sun Q."/>
            <person name="Liu Z."/>
            <person name="Lyons E."/>
            <person name="Wicker T."/>
            <person name="Salzberg S.L."/>
            <person name="Devos K.M."/>
            <person name="Dvorak J."/>
        </authorList>
    </citation>
    <scope>NUCLEOTIDE SEQUENCE [LARGE SCALE GENOMIC DNA]</scope>
    <source>
        <strain evidence="8">cv. AL8/78</strain>
    </source>
</reference>
<dbReference type="Proteomes" id="UP000015105">
    <property type="component" value="Chromosome 3D"/>
</dbReference>
<sequence length="387" mass="42287">HAFAIKNEYQEGKARLGASSNPPPHFHASPLFTHLATSRSLVMSSGGGGGGDQGRHGLYHQHGHGQLTRYDGAGGYELSNDDMESFFFNQPEGVGGGVRADEIAPYSSITSYLQGFLDPTGLARHLDVPAKHELSVDVRSHDQESQGTGSAAGESAALLTPNSSVSFSSGGGDGEGKSRRSNKGRAQEADDQEDGKDHEDGESSKTANNKPKKKAEKRLRLPRVSFLTKSEVDHLEDGYRWRKYGQKAVKNSPYPRSYYRCTTPKCGVKKRVERSYQDPSTVITTYEGQHTHHSPASLRGSAAHLFMPPGFHGLPPPHLMPPGVFHPELMSMMRMPYPSPNMHLLSVPPPPHHHPTSHPMAGTLQQHYFTDYALLQDLSPSTMPNNP</sequence>
<keyword evidence="4" id="KW-0804">Transcription</keyword>
<evidence type="ECO:0000256" key="1">
    <source>
        <dbReference type="ARBA" id="ARBA00004123"/>
    </source>
</evidence>
<dbReference type="Gene3D" id="2.20.25.80">
    <property type="entry name" value="WRKY domain"/>
    <property type="match status" value="1"/>
</dbReference>
<dbReference type="GO" id="GO:0043565">
    <property type="term" value="F:sequence-specific DNA binding"/>
    <property type="evidence" value="ECO:0007669"/>
    <property type="project" value="InterPro"/>
</dbReference>
<keyword evidence="5" id="KW-0539">Nucleus</keyword>
<evidence type="ECO:0000256" key="5">
    <source>
        <dbReference type="ARBA" id="ARBA00023242"/>
    </source>
</evidence>
<reference evidence="9" key="1">
    <citation type="journal article" date="2014" name="Science">
        <title>Ancient hybridizations among the ancestral genomes of bread wheat.</title>
        <authorList>
            <consortium name="International Wheat Genome Sequencing Consortium,"/>
            <person name="Marcussen T."/>
            <person name="Sandve S.R."/>
            <person name="Heier L."/>
            <person name="Spannagl M."/>
            <person name="Pfeifer M."/>
            <person name="Jakobsen K.S."/>
            <person name="Wulff B.B."/>
            <person name="Steuernagel B."/>
            <person name="Mayer K.F."/>
            <person name="Olsen O.A."/>
        </authorList>
    </citation>
    <scope>NUCLEOTIDE SEQUENCE [LARGE SCALE GENOMIC DNA]</scope>
    <source>
        <strain evidence="9">cv. AL8/78</strain>
    </source>
</reference>
<evidence type="ECO:0000256" key="2">
    <source>
        <dbReference type="ARBA" id="ARBA00023015"/>
    </source>
</evidence>
<reference evidence="9" key="2">
    <citation type="journal article" date="2017" name="Nat. Plants">
        <title>The Aegilops tauschii genome reveals multiple impacts of transposons.</title>
        <authorList>
            <person name="Zhao G."/>
            <person name="Zou C."/>
            <person name="Li K."/>
            <person name="Wang K."/>
            <person name="Li T."/>
            <person name="Gao L."/>
            <person name="Zhang X."/>
            <person name="Wang H."/>
            <person name="Yang Z."/>
            <person name="Liu X."/>
            <person name="Jiang W."/>
            <person name="Mao L."/>
            <person name="Kong X."/>
            <person name="Jiao Y."/>
            <person name="Jia J."/>
        </authorList>
    </citation>
    <scope>NUCLEOTIDE SEQUENCE [LARGE SCALE GENOMIC DNA]</scope>
    <source>
        <strain evidence="9">cv. AL8/78</strain>
    </source>
</reference>
<keyword evidence="3" id="KW-0238">DNA-binding</keyword>
<dbReference type="GO" id="GO:0005634">
    <property type="term" value="C:nucleus"/>
    <property type="evidence" value="ECO:0007669"/>
    <property type="project" value="UniProtKB-SubCell"/>
</dbReference>
<evidence type="ECO:0000256" key="4">
    <source>
        <dbReference type="ARBA" id="ARBA00023163"/>
    </source>
</evidence>
<feature type="domain" description="WRKY" evidence="7">
    <location>
        <begin position="230"/>
        <end position="295"/>
    </location>
</feature>